<dbReference type="InterPro" id="IPR005025">
    <property type="entry name" value="FMN_Rdtase-like_dom"/>
</dbReference>
<dbReference type="InterPro" id="IPR029039">
    <property type="entry name" value="Flavoprotein-like_sf"/>
</dbReference>
<dbReference type="EMBL" id="CAJNBJ010000001">
    <property type="protein sequence ID" value="CAE6710985.1"/>
    <property type="molecule type" value="Genomic_DNA"/>
</dbReference>
<dbReference type="SUPFAM" id="SSF52218">
    <property type="entry name" value="Flavoproteins"/>
    <property type="match status" value="1"/>
</dbReference>
<name>A0ABN7KT05_9BACT</name>
<dbReference type="Proteomes" id="UP000675880">
    <property type="component" value="Unassembled WGS sequence"/>
</dbReference>
<dbReference type="Pfam" id="PF03358">
    <property type="entry name" value="FMN_red"/>
    <property type="match status" value="1"/>
</dbReference>
<dbReference type="RefSeq" id="WP_213040987.1">
    <property type="nucleotide sequence ID" value="NZ_CAJNBJ010000001.1"/>
</dbReference>
<keyword evidence="1" id="KW-0001">2Fe-2S</keyword>
<dbReference type="Gene3D" id="2.102.10.10">
    <property type="entry name" value="Rieske [2Fe-2S] iron-sulphur domain"/>
    <property type="match status" value="1"/>
</dbReference>
<gene>
    <name evidence="6" type="ORF">NSPZN2_11213</name>
</gene>
<keyword evidence="7" id="KW-1185">Reference proteome</keyword>
<dbReference type="PANTHER" id="PTHR21496">
    <property type="entry name" value="FERREDOXIN-RELATED"/>
    <property type="match status" value="1"/>
</dbReference>
<reference evidence="6 7" key="1">
    <citation type="submission" date="2021-02" db="EMBL/GenBank/DDBJ databases">
        <authorList>
            <person name="Han P."/>
        </authorList>
    </citation>
    <scope>NUCLEOTIDE SEQUENCE [LARGE SCALE GENOMIC DNA]</scope>
    <source>
        <strain evidence="6">Candidatus Nitrospira sp. ZN2</strain>
    </source>
</reference>
<sequence>MPDANWTEVGQVDELKQKPLQEVVCGKTTLALSYHDGRFAAISGICNHIGGPLGQGRLDGDYVVCPWHYWKFHRQTGQGEPGYEGDCVPSYSLMIDGGRLYVDLASATKRKKLPKTSHPLARPIVRGEGPIRVLGLATTAMTVDQPRYSASDALLEVALGHAREQLQADTRLIKLRDLSFRPCEGFYSKAAEACTWPCSITQMDPADQMEQVYEGVVHWADVILVSTPIRWGGASSLYYKMVERMNCIQNQETVANRHLLKNKVAAFIIMGGQDNVQGVAGQMMTFFAEVGCQFPQFPFIAHSRGWSAEDMERNNSEVQRSRELRDGAQALVSRAVEMARLMVEGRLAEPPLARGGRKAHQLDSEPTG</sequence>
<evidence type="ECO:0000256" key="1">
    <source>
        <dbReference type="ARBA" id="ARBA00022714"/>
    </source>
</evidence>
<dbReference type="InterPro" id="IPR017941">
    <property type="entry name" value="Rieske_2Fe-2S"/>
</dbReference>
<keyword evidence="2" id="KW-0479">Metal-binding</keyword>
<comment type="caution">
    <text evidence="6">The sequence shown here is derived from an EMBL/GenBank/DDBJ whole genome shotgun (WGS) entry which is preliminary data.</text>
</comment>
<keyword evidence="3" id="KW-0408">Iron</keyword>
<evidence type="ECO:0000313" key="7">
    <source>
        <dbReference type="Proteomes" id="UP000675880"/>
    </source>
</evidence>
<organism evidence="6 7">
    <name type="scientific">Nitrospira defluvii</name>
    <dbReference type="NCBI Taxonomy" id="330214"/>
    <lineage>
        <taxon>Bacteria</taxon>
        <taxon>Pseudomonadati</taxon>
        <taxon>Nitrospirota</taxon>
        <taxon>Nitrospiria</taxon>
        <taxon>Nitrospirales</taxon>
        <taxon>Nitrospiraceae</taxon>
        <taxon>Nitrospira</taxon>
    </lineage>
</organism>
<dbReference type="PROSITE" id="PS51296">
    <property type="entry name" value="RIESKE"/>
    <property type="match status" value="1"/>
</dbReference>
<evidence type="ECO:0000256" key="4">
    <source>
        <dbReference type="ARBA" id="ARBA00023014"/>
    </source>
</evidence>
<dbReference type="Gene3D" id="3.40.50.360">
    <property type="match status" value="1"/>
</dbReference>
<dbReference type="PANTHER" id="PTHR21496:SF23">
    <property type="entry name" value="3-PHENYLPROPIONATE_CINNAMIC ACID DIOXYGENASE FERREDOXIN SUBUNIT"/>
    <property type="match status" value="1"/>
</dbReference>
<accession>A0ABN7KT05</accession>
<protein>
    <submittedName>
        <fullName evidence="6">(2Fe-2S)-binding protein</fullName>
    </submittedName>
</protein>
<proteinExistence type="predicted"/>
<keyword evidence="4" id="KW-0411">Iron-sulfur</keyword>
<dbReference type="SUPFAM" id="SSF50022">
    <property type="entry name" value="ISP domain"/>
    <property type="match status" value="1"/>
</dbReference>
<dbReference type="InterPro" id="IPR036922">
    <property type="entry name" value="Rieske_2Fe-2S_sf"/>
</dbReference>
<evidence type="ECO:0000256" key="3">
    <source>
        <dbReference type="ARBA" id="ARBA00023004"/>
    </source>
</evidence>
<evidence type="ECO:0000313" key="6">
    <source>
        <dbReference type="EMBL" id="CAE6710985.1"/>
    </source>
</evidence>
<evidence type="ECO:0000259" key="5">
    <source>
        <dbReference type="PROSITE" id="PS51296"/>
    </source>
</evidence>
<dbReference type="Pfam" id="PF00355">
    <property type="entry name" value="Rieske"/>
    <property type="match status" value="1"/>
</dbReference>
<evidence type="ECO:0000256" key="2">
    <source>
        <dbReference type="ARBA" id="ARBA00022723"/>
    </source>
</evidence>
<feature type="domain" description="Rieske" evidence="5">
    <location>
        <begin position="6"/>
        <end position="102"/>
    </location>
</feature>